<dbReference type="AlphaFoldDB" id="A0A444YLY8"/>
<comment type="caution">
    <text evidence="1">The sequence shown here is derived from an EMBL/GenBank/DDBJ whole genome shotgun (WGS) entry which is preliminary data.</text>
</comment>
<organism evidence="1 2">
    <name type="scientific">Arachis hypogaea</name>
    <name type="common">Peanut</name>
    <dbReference type="NCBI Taxonomy" id="3818"/>
    <lineage>
        <taxon>Eukaryota</taxon>
        <taxon>Viridiplantae</taxon>
        <taxon>Streptophyta</taxon>
        <taxon>Embryophyta</taxon>
        <taxon>Tracheophyta</taxon>
        <taxon>Spermatophyta</taxon>
        <taxon>Magnoliopsida</taxon>
        <taxon>eudicotyledons</taxon>
        <taxon>Gunneridae</taxon>
        <taxon>Pentapetalae</taxon>
        <taxon>rosids</taxon>
        <taxon>fabids</taxon>
        <taxon>Fabales</taxon>
        <taxon>Fabaceae</taxon>
        <taxon>Papilionoideae</taxon>
        <taxon>50 kb inversion clade</taxon>
        <taxon>dalbergioids sensu lato</taxon>
        <taxon>Dalbergieae</taxon>
        <taxon>Pterocarpus clade</taxon>
        <taxon>Arachis</taxon>
    </lineage>
</organism>
<reference evidence="1 2" key="1">
    <citation type="submission" date="2019-01" db="EMBL/GenBank/DDBJ databases">
        <title>Sequencing of cultivated peanut Arachis hypogaea provides insights into genome evolution and oil improvement.</title>
        <authorList>
            <person name="Chen X."/>
        </authorList>
    </citation>
    <scope>NUCLEOTIDE SEQUENCE [LARGE SCALE GENOMIC DNA]</scope>
    <source>
        <strain evidence="2">cv. Fuhuasheng</strain>
        <tissue evidence="1">Leaves</tissue>
    </source>
</reference>
<evidence type="ECO:0000313" key="2">
    <source>
        <dbReference type="Proteomes" id="UP000289738"/>
    </source>
</evidence>
<accession>A0A444YLY8</accession>
<dbReference type="EMBL" id="SDMP01000016">
    <property type="protein sequence ID" value="RYR02976.1"/>
    <property type="molecule type" value="Genomic_DNA"/>
</dbReference>
<evidence type="ECO:0000313" key="1">
    <source>
        <dbReference type="EMBL" id="RYR02976.1"/>
    </source>
</evidence>
<gene>
    <name evidence="1" type="ORF">Ahy_B06g081811</name>
</gene>
<protein>
    <recommendedName>
        <fullName evidence="3">CCHC-type domain-containing protein</fullName>
    </recommendedName>
</protein>
<keyword evidence="2" id="KW-1185">Reference proteome</keyword>
<proteinExistence type="predicted"/>
<evidence type="ECO:0008006" key="3">
    <source>
        <dbReference type="Google" id="ProtNLM"/>
    </source>
</evidence>
<sequence>MLRRPRICRQCGAKGHSHSRCRQASGANADNDAHQNKMPCIMTCTGVPGMQIPSCTVRYYQNHEAKARTSSAQMPQTYHQTTLYQIIA</sequence>
<dbReference type="Proteomes" id="UP000289738">
    <property type="component" value="Chromosome B06"/>
</dbReference>
<name>A0A444YLY8_ARAHY</name>